<dbReference type="PRINTS" id="PR00368">
    <property type="entry name" value="FADPNR"/>
</dbReference>
<dbReference type="Gene3D" id="3.50.50.60">
    <property type="entry name" value="FAD/NAD(P)-binding domain"/>
    <property type="match status" value="1"/>
</dbReference>
<organism evidence="6 7">
    <name type="scientific">Clonostachys byssicola</name>
    <dbReference type="NCBI Taxonomy" id="160290"/>
    <lineage>
        <taxon>Eukaryota</taxon>
        <taxon>Fungi</taxon>
        <taxon>Dikarya</taxon>
        <taxon>Ascomycota</taxon>
        <taxon>Pezizomycotina</taxon>
        <taxon>Sordariomycetes</taxon>
        <taxon>Hypocreomycetidae</taxon>
        <taxon>Hypocreales</taxon>
        <taxon>Bionectriaceae</taxon>
        <taxon>Clonostachys</taxon>
    </lineage>
</organism>
<feature type="domain" description="FAD-dependent oxidoreductase 2 FAD-binding" evidence="5">
    <location>
        <begin position="6"/>
        <end position="453"/>
    </location>
</feature>
<dbReference type="NCBIfam" id="TIGR01813">
    <property type="entry name" value="flavo_cyto_c"/>
    <property type="match status" value="1"/>
</dbReference>
<evidence type="ECO:0000256" key="2">
    <source>
        <dbReference type="ARBA" id="ARBA00022827"/>
    </source>
</evidence>
<evidence type="ECO:0000313" key="7">
    <source>
        <dbReference type="Proteomes" id="UP000754883"/>
    </source>
</evidence>
<dbReference type="SUPFAM" id="SSF56425">
    <property type="entry name" value="Succinate dehydrogenase/fumarate reductase flavoprotein, catalytic domain"/>
    <property type="match status" value="1"/>
</dbReference>
<evidence type="ECO:0000259" key="5">
    <source>
        <dbReference type="Pfam" id="PF00890"/>
    </source>
</evidence>
<dbReference type="Pfam" id="PF00890">
    <property type="entry name" value="FAD_binding_2"/>
    <property type="match status" value="1"/>
</dbReference>
<dbReference type="EC" id="1.3.1.6" evidence="4"/>
<comment type="cofactor">
    <cofactor evidence="4">
        <name>FAD</name>
        <dbReference type="ChEBI" id="CHEBI:57692"/>
    </cofactor>
    <text evidence="4">Binds 1 FAD per monomer.</text>
</comment>
<dbReference type="OrthoDB" id="10254877at2759"/>
<dbReference type="PANTHER" id="PTHR43400">
    <property type="entry name" value="FUMARATE REDUCTASE"/>
    <property type="match status" value="1"/>
</dbReference>
<keyword evidence="1 4" id="KW-0285">Flavoprotein</keyword>
<keyword evidence="7" id="KW-1185">Reference proteome</keyword>
<evidence type="ECO:0000256" key="3">
    <source>
        <dbReference type="ARBA" id="ARBA00023002"/>
    </source>
</evidence>
<dbReference type="GO" id="GO:0016156">
    <property type="term" value="F:fumarate reductase (NADH) activity"/>
    <property type="evidence" value="ECO:0007669"/>
    <property type="project" value="UniProtKB-EC"/>
</dbReference>
<dbReference type="EMBL" id="CABFNO020001560">
    <property type="protein sequence ID" value="CAH0002035.1"/>
    <property type="molecule type" value="Genomic_DNA"/>
</dbReference>
<dbReference type="PANTHER" id="PTHR43400:SF12">
    <property type="entry name" value="FUMARATE REDUCTASE"/>
    <property type="match status" value="1"/>
</dbReference>
<dbReference type="InterPro" id="IPR050315">
    <property type="entry name" value="FAD-oxidoreductase_2"/>
</dbReference>
<dbReference type="InterPro" id="IPR010960">
    <property type="entry name" value="Flavocytochrome_c"/>
</dbReference>
<protein>
    <recommendedName>
        <fullName evidence="4">Fumarate reductase</fullName>
        <ecNumber evidence="4">1.3.1.6</ecNumber>
    </recommendedName>
</protein>
<keyword evidence="2 4" id="KW-0274">FAD</keyword>
<dbReference type="Gene3D" id="3.90.700.10">
    <property type="entry name" value="Succinate dehydrogenase/fumarate reductase flavoprotein, catalytic domain"/>
    <property type="match status" value="1"/>
</dbReference>
<sequence>MSAQPVIVVGSGLAGLSAAHEALKAGASVRMFERGAKTGGNSIKASSGINGANSRYQKAKGIDKDELFYGDTVKSAGKLFKETSHKGLDREALVQKLTKESASAVEWLADEFGVDLSKVAPLGGHSLARTHRGAGKSPPGFAIVSTLTKKLEENPKFELSTSSEVTALDVTDGKVTGVTVKKEDTEETVKGSVVFAAGGFAGDAKGLLAKYRPDLEGFPSTNDARPAAHPVLSAVGAEAIDMESVQIHPTGFVDLKEPYAPNKFLAAEVLRGEGGILLSSSGERFINELEKRDVVSNGIMKLPSDSTEEGKLWKVTLLLDPGACEATAMHIGFYIFKGLVEKKKVKDLSPEIIKAVDKYSAAVASGAADEFGRPSYGHWRLKAGEENREEEVCVGVITPVVHFTMGGFAINTDAQVLKKGTDGEALTAIPGLWAAGEITGGIHGDNRLGGSSLLECVVYGREAGRQAAKAASTA</sequence>
<evidence type="ECO:0000313" key="6">
    <source>
        <dbReference type="EMBL" id="CAH0002035.1"/>
    </source>
</evidence>
<gene>
    <name evidence="6" type="ORF">CBYS24578_00001808</name>
</gene>
<dbReference type="InterPro" id="IPR027477">
    <property type="entry name" value="Succ_DH/fumarate_Rdtase_cat_sf"/>
</dbReference>
<evidence type="ECO:0000256" key="1">
    <source>
        <dbReference type="ARBA" id="ARBA00022630"/>
    </source>
</evidence>
<comment type="function">
    <text evidence="4">Irreversibly catalyzes the reduction of fumarate to succinate.</text>
</comment>
<dbReference type="InterPro" id="IPR036188">
    <property type="entry name" value="FAD/NAD-bd_sf"/>
</dbReference>
<reference evidence="6" key="1">
    <citation type="submission" date="2021-10" db="EMBL/GenBank/DDBJ databases">
        <authorList>
            <person name="Piombo E."/>
        </authorList>
    </citation>
    <scope>NUCLEOTIDE SEQUENCE</scope>
</reference>
<comment type="catalytic activity">
    <reaction evidence="4">
        <text>succinate + NAD(+) = fumarate + NADH + H(+)</text>
        <dbReference type="Rhea" id="RHEA:18281"/>
        <dbReference type="ChEBI" id="CHEBI:15378"/>
        <dbReference type="ChEBI" id="CHEBI:29806"/>
        <dbReference type="ChEBI" id="CHEBI:30031"/>
        <dbReference type="ChEBI" id="CHEBI:57540"/>
        <dbReference type="ChEBI" id="CHEBI:57945"/>
        <dbReference type="EC" id="1.3.1.6"/>
    </reaction>
</comment>
<keyword evidence="3 4" id="KW-0560">Oxidoreductase</keyword>
<dbReference type="AlphaFoldDB" id="A0A9N9UWV3"/>
<dbReference type="SUPFAM" id="SSF51905">
    <property type="entry name" value="FAD/NAD(P)-binding domain"/>
    <property type="match status" value="1"/>
</dbReference>
<evidence type="ECO:0000256" key="4">
    <source>
        <dbReference type="RuleBase" id="RU366062"/>
    </source>
</evidence>
<proteinExistence type="inferred from homology"/>
<accession>A0A9N9UWV3</accession>
<name>A0A9N9UWV3_9HYPO</name>
<dbReference type="InterPro" id="IPR003953">
    <property type="entry name" value="FAD-dep_OxRdtase_2_FAD-bd"/>
</dbReference>
<dbReference type="GO" id="GO:0010181">
    <property type="term" value="F:FMN binding"/>
    <property type="evidence" value="ECO:0007669"/>
    <property type="project" value="InterPro"/>
</dbReference>
<dbReference type="Proteomes" id="UP000754883">
    <property type="component" value="Unassembled WGS sequence"/>
</dbReference>
<comment type="caution">
    <text evidence="6">The sequence shown here is derived from an EMBL/GenBank/DDBJ whole genome shotgun (WGS) entry which is preliminary data.</text>
</comment>
<comment type="similarity">
    <text evidence="4">Belongs to the FAD-dependent oxidoreductase 2 family. FRD/SDH subfamily.</text>
</comment>